<organism evidence="2 3">
    <name type="scientific">Anoxybacteroides amylolyticum</name>
    <dbReference type="NCBI Taxonomy" id="294699"/>
    <lineage>
        <taxon>Bacteria</taxon>
        <taxon>Bacillati</taxon>
        <taxon>Bacillota</taxon>
        <taxon>Bacilli</taxon>
        <taxon>Bacillales</taxon>
        <taxon>Anoxybacillaceae</taxon>
        <taxon>Anoxybacteroides</taxon>
    </lineage>
</organism>
<feature type="chain" id="PRO_5038814868" evidence="1">
    <location>
        <begin position="22"/>
        <end position="54"/>
    </location>
</feature>
<dbReference type="AlphaFoldDB" id="A0A160F135"/>
<proteinExistence type="predicted"/>
<keyword evidence="1" id="KW-0732">Signal</keyword>
<sequence>MKTFKLAIFVLFLFIVVGCSGEQTNPKEQGTKLMNEYKKNAGKGYKYFKGKQKC</sequence>
<dbReference type="KEGG" id="aamy:GFC30_2186"/>
<evidence type="ECO:0000313" key="2">
    <source>
        <dbReference type="EMBL" id="ANB59808.1"/>
    </source>
</evidence>
<evidence type="ECO:0000256" key="1">
    <source>
        <dbReference type="SAM" id="SignalP"/>
    </source>
</evidence>
<keyword evidence="3" id="KW-1185">Reference proteome</keyword>
<feature type="signal peptide" evidence="1">
    <location>
        <begin position="1"/>
        <end position="21"/>
    </location>
</feature>
<name>A0A160F135_9BACL</name>
<dbReference type="EMBL" id="CP015438">
    <property type="protein sequence ID" value="ANB59808.1"/>
    <property type="molecule type" value="Genomic_DNA"/>
</dbReference>
<dbReference type="PATRIC" id="fig|294699.3.peg.2255"/>
<dbReference type="Proteomes" id="UP000076865">
    <property type="component" value="Chromosome"/>
</dbReference>
<accession>A0A160F135</accession>
<keyword evidence="2" id="KW-0449">Lipoprotein</keyword>
<dbReference type="PROSITE" id="PS51257">
    <property type="entry name" value="PROKAR_LIPOPROTEIN"/>
    <property type="match status" value="1"/>
</dbReference>
<protein>
    <submittedName>
        <fullName evidence="2">Putative lipoprotein</fullName>
    </submittedName>
</protein>
<reference evidence="2 3" key="1">
    <citation type="journal article" date="2006" name="Syst. Appl. Microbiol.">
        <title>Anoxybacillus amylolyticus sp. nov., a thermophilic amylase producing bacterium isolated from Mount Rittmann (Antarctica).</title>
        <authorList>
            <person name="Poli A."/>
            <person name="Esposito E."/>
            <person name="Lama L."/>
            <person name="Orlando P."/>
            <person name="Nicolaus G."/>
            <person name="de Appolonia F."/>
            <person name="Gambacorta A."/>
            <person name="Nicolaus B."/>
        </authorList>
    </citation>
    <scope>NUCLEOTIDE SEQUENCE [LARGE SCALE GENOMIC DNA]</scope>
    <source>
        <strain evidence="2 3">DSM 15939</strain>
    </source>
</reference>
<gene>
    <name evidence="2" type="ORF">GFC30_2186</name>
</gene>
<evidence type="ECO:0000313" key="3">
    <source>
        <dbReference type="Proteomes" id="UP000076865"/>
    </source>
</evidence>